<dbReference type="Proteomes" id="UP000823619">
    <property type="component" value="Unassembled WGS sequence"/>
</dbReference>
<keyword evidence="1" id="KW-0732">Signal</keyword>
<accession>A0A9D9EIH2</accession>
<sequence>MMRKLIVSLLAAALFCTSAWADRELVVRLDPDENRVQTMELGYAAVTFRFEEAHANKAKVMVSVENRTHSEAILLFKSEKDERMLKRCEDRILFEKSYGGEKGYRTVSGCNYIRNEYELVEPAYTLDLFLAEVPTTGTAEIVIPFYMANHYHSRFLRRDKYRIFREDVIKFIVEAKDWTESDTTYVKMKKAVSDFKASLEDVRFCRNRMHRPSLEEQQKPYLTVRDSLTAVIDSILGNPWWMSQDLPHRSYSKLKAELQSVDFSDLVYDCGRHRPVHKCSYCPLSAEQIYHRLDDIYQKLHTGRIAKEDAVRTAKTLNSCWQQNKSRRRGSFYAGKIAEYYGRIINF</sequence>
<feature type="signal peptide" evidence="1">
    <location>
        <begin position="1"/>
        <end position="21"/>
    </location>
</feature>
<evidence type="ECO:0000313" key="3">
    <source>
        <dbReference type="Proteomes" id="UP000823619"/>
    </source>
</evidence>
<evidence type="ECO:0008006" key="4">
    <source>
        <dbReference type="Google" id="ProtNLM"/>
    </source>
</evidence>
<reference evidence="2" key="2">
    <citation type="journal article" date="2021" name="PeerJ">
        <title>Extensive microbial diversity within the chicken gut microbiome revealed by metagenomics and culture.</title>
        <authorList>
            <person name="Gilroy R."/>
            <person name="Ravi A."/>
            <person name="Getino M."/>
            <person name="Pursley I."/>
            <person name="Horton D.L."/>
            <person name="Alikhan N.F."/>
            <person name="Baker D."/>
            <person name="Gharbi K."/>
            <person name="Hall N."/>
            <person name="Watson M."/>
            <person name="Adriaenssens E.M."/>
            <person name="Foster-Nyarko E."/>
            <person name="Jarju S."/>
            <person name="Secka A."/>
            <person name="Antonio M."/>
            <person name="Oren A."/>
            <person name="Chaudhuri R.R."/>
            <person name="La Ragione R."/>
            <person name="Hildebrand F."/>
            <person name="Pallen M.J."/>
        </authorList>
    </citation>
    <scope>NUCLEOTIDE SEQUENCE</scope>
    <source>
        <strain evidence="2">D5-748</strain>
    </source>
</reference>
<feature type="chain" id="PRO_5038372287" description="Secreted protein" evidence="1">
    <location>
        <begin position="22"/>
        <end position="347"/>
    </location>
</feature>
<evidence type="ECO:0000256" key="1">
    <source>
        <dbReference type="SAM" id="SignalP"/>
    </source>
</evidence>
<dbReference type="AlphaFoldDB" id="A0A9D9EIH2"/>
<evidence type="ECO:0000313" key="2">
    <source>
        <dbReference type="EMBL" id="MBO8445644.1"/>
    </source>
</evidence>
<gene>
    <name evidence="2" type="ORF">IAC23_08150</name>
</gene>
<name>A0A9D9EIH2_9BACT</name>
<organism evidence="2 3">
    <name type="scientific">Candidatus Cryptobacteroides merdavium</name>
    <dbReference type="NCBI Taxonomy" id="2840769"/>
    <lineage>
        <taxon>Bacteria</taxon>
        <taxon>Pseudomonadati</taxon>
        <taxon>Bacteroidota</taxon>
        <taxon>Bacteroidia</taxon>
        <taxon>Bacteroidales</taxon>
        <taxon>Candidatus Cryptobacteroides</taxon>
    </lineage>
</organism>
<reference evidence="2" key="1">
    <citation type="submission" date="2020-10" db="EMBL/GenBank/DDBJ databases">
        <authorList>
            <person name="Gilroy R."/>
        </authorList>
    </citation>
    <scope>NUCLEOTIDE SEQUENCE</scope>
    <source>
        <strain evidence="2">D5-748</strain>
    </source>
</reference>
<comment type="caution">
    <text evidence="2">The sequence shown here is derived from an EMBL/GenBank/DDBJ whole genome shotgun (WGS) entry which is preliminary data.</text>
</comment>
<dbReference type="EMBL" id="JADIMO010000100">
    <property type="protein sequence ID" value="MBO8445644.1"/>
    <property type="molecule type" value="Genomic_DNA"/>
</dbReference>
<proteinExistence type="predicted"/>
<protein>
    <recommendedName>
        <fullName evidence="4">Secreted protein</fullName>
    </recommendedName>
</protein>